<keyword evidence="11" id="KW-1185">Reference proteome</keyword>
<dbReference type="InterPro" id="IPR036890">
    <property type="entry name" value="HATPase_C_sf"/>
</dbReference>
<dbReference type="SUPFAM" id="SSF47384">
    <property type="entry name" value="Homodimeric domain of signal transducing histidine kinase"/>
    <property type="match status" value="1"/>
</dbReference>
<dbReference type="SMART" id="SM00091">
    <property type="entry name" value="PAS"/>
    <property type="match status" value="3"/>
</dbReference>
<evidence type="ECO:0000256" key="3">
    <source>
        <dbReference type="ARBA" id="ARBA00022553"/>
    </source>
</evidence>
<evidence type="ECO:0000259" key="8">
    <source>
        <dbReference type="PROSITE" id="PS50112"/>
    </source>
</evidence>
<evidence type="ECO:0000313" key="11">
    <source>
        <dbReference type="Proteomes" id="UP000075615"/>
    </source>
</evidence>
<protein>
    <recommendedName>
        <fullName evidence="2">histidine kinase</fullName>
        <ecNumber evidence="2">2.7.13.3</ecNumber>
    </recommendedName>
</protein>
<feature type="coiled-coil region" evidence="6">
    <location>
        <begin position="416"/>
        <end position="446"/>
    </location>
</feature>
<dbReference type="Pfam" id="PF13426">
    <property type="entry name" value="PAS_9"/>
    <property type="match status" value="3"/>
</dbReference>
<evidence type="ECO:0000256" key="5">
    <source>
        <dbReference type="ARBA" id="ARBA00022777"/>
    </source>
</evidence>
<gene>
    <name evidence="10" type="ORF">AWN68_15605</name>
</gene>
<feature type="domain" description="PAC" evidence="9">
    <location>
        <begin position="124"/>
        <end position="176"/>
    </location>
</feature>
<feature type="domain" description="PAC" evidence="9">
    <location>
        <begin position="376"/>
        <end position="428"/>
    </location>
</feature>
<dbReference type="SUPFAM" id="SSF55785">
    <property type="entry name" value="PYP-like sensor domain (PAS domain)"/>
    <property type="match status" value="3"/>
</dbReference>
<keyword evidence="6" id="KW-0175">Coiled coil</keyword>
<evidence type="ECO:0000256" key="6">
    <source>
        <dbReference type="SAM" id="Coils"/>
    </source>
</evidence>
<dbReference type="PROSITE" id="PS50109">
    <property type="entry name" value="HIS_KIN"/>
    <property type="match status" value="1"/>
</dbReference>
<evidence type="ECO:0000313" key="10">
    <source>
        <dbReference type="EMBL" id="KYG82266.1"/>
    </source>
</evidence>
<evidence type="ECO:0000259" key="7">
    <source>
        <dbReference type="PROSITE" id="PS50109"/>
    </source>
</evidence>
<dbReference type="EMBL" id="LRDB01000004">
    <property type="protein sequence ID" value="KYG82266.1"/>
    <property type="molecule type" value="Genomic_DNA"/>
</dbReference>
<feature type="domain" description="PAS" evidence="8">
    <location>
        <begin position="177"/>
        <end position="246"/>
    </location>
</feature>
<feature type="domain" description="PAS" evidence="8">
    <location>
        <begin position="318"/>
        <end position="372"/>
    </location>
</feature>
<dbReference type="AlphaFoldDB" id="A0A150XUA1"/>
<dbReference type="InterPro" id="IPR005467">
    <property type="entry name" value="His_kinase_dom"/>
</dbReference>
<dbReference type="Pfam" id="PF00512">
    <property type="entry name" value="HisKA"/>
    <property type="match status" value="1"/>
</dbReference>
<dbReference type="InterPro" id="IPR035965">
    <property type="entry name" value="PAS-like_dom_sf"/>
</dbReference>
<sequence>MIDEQIALLERALGREKLARKEAEKILEEKSLELYELNQKLKIANTTSTPKPTKKENGVYSSLADAYLKMDLAGNALEMNEAAIELFGYDLQNESLNIVNLIYRDDFTYAMNCYKDLIKNGAFTDYVARVYTKEGPYKLVHINANLVYNDKKVAIAAEGIIRDITEENKARVLIEEQRAELSTIVNSSPFGIVLTENGTIIKSNKAFQDMMGFTVNELQHIDPIEFILPQDVSKIQEIQAQMNSGEKNRIDFTQEIKTKKGELIKVRVNITTIFDDHGKPKYRLSILENITEEARRNALIEDQREQLEVIFDNSPLGIVLSDNGALTKVNQALLDLLGYTHEESKSLRFEDITHAGDLAASKGLMQKIQNGEQDTVILKKRYIKKDGTTISAKSNLSVVRDSTGKIKYHVIVIEDISEQERAEQQKENLLKRLEKSNNELQEYAHVVSHDLKSPLRSISALVSWIKEDCNDIMHDQGHRNLDLIELTVEKMESLINGILTYSAIERAKDEERVVSIDETIENIVALLYIPDHITVTVNKPLPSIYADPTRVQQLFQNLIGNAINYIDKEVGTVEIDYQDAGKYWIYSIKDNGVGIAKEYHEKIFGIFQSLNTDPKKGSTGIGLSIVKKIVEQYEGEIYLESEEGVGTTFFLKFKK</sequence>
<dbReference type="InterPro" id="IPR001610">
    <property type="entry name" value="PAC"/>
</dbReference>
<dbReference type="InterPro" id="IPR036097">
    <property type="entry name" value="HisK_dim/P_sf"/>
</dbReference>
<proteinExistence type="predicted"/>
<name>A0A150XUA1_9BACT</name>
<keyword evidence="4" id="KW-0808">Transferase</keyword>
<dbReference type="InterPro" id="IPR003661">
    <property type="entry name" value="HisK_dim/P_dom"/>
</dbReference>
<keyword evidence="5" id="KW-0418">Kinase</keyword>
<dbReference type="PROSITE" id="PS50113">
    <property type="entry name" value="PAC"/>
    <property type="match status" value="2"/>
</dbReference>
<dbReference type="InterPro" id="IPR052162">
    <property type="entry name" value="Sensor_kinase/Photoreceptor"/>
</dbReference>
<feature type="coiled-coil region" evidence="6">
    <location>
        <begin position="9"/>
        <end position="40"/>
    </location>
</feature>
<feature type="domain" description="Histidine kinase" evidence="7">
    <location>
        <begin position="446"/>
        <end position="655"/>
    </location>
</feature>
<dbReference type="SUPFAM" id="SSF55874">
    <property type="entry name" value="ATPase domain of HSP90 chaperone/DNA topoisomerase II/histidine kinase"/>
    <property type="match status" value="1"/>
</dbReference>
<dbReference type="Gene3D" id="1.10.287.130">
    <property type="match status" value="1"/>
</dbReference>
<dbReference type="Gene3D" id="3.30.450.20">
    <property type="entry name" value="PAS domain"/>
    <property type="match status" value="3"/>
</dbReference>
<dbReference type="CDD" id="cd00130">
    <property type="entry name" value="PAS"/>
    <property type="match status" value="3"/>
</dbReference>
<organism evidence="10 11">
    <name type="scientific">Roseivirga echinicomitans</name>
    <dbReference type="NCBI Taxonomy" id="296218"/>
    <lineage>
        <taxon>Bacteria</taxon>
        <taxon>Pseudomonadati</taxon>
        <taxon>Bacteroidota</taxon>
        <taxon>Cytophagia</taxon>
        <taxon>Cytophagales</taxon>
        <taxon>Roseivirgaceae</taxon>
        <taxon>Roseivirga</taxon>
    </lineage>
</organism>
<keyword evidence="3" id="KW-0597">Phosphoprotein</keyword>
<evidence type="ECO:0000259" key="9">
    <source>
        <dbReference type="PROSITE" id="PS50113"/>
    </source>
</evidence>
<dbReference type="RefSeq" id="WP_068412997.1">
    <property type="nucleotide sequence ID" value="NZ_LRDB01000004.1"/>
</dbReference>
<dbReference type="OrthoDB" id="9766459at2"/>
<dbReference type="InterPro" id="IPR004358">
    <property type="entry name" value="Sig_transdc_His_kin-like_C"/>
</dbReference>
<dbReference type="SMART" id="SM00387">
    <property type="entry name" value="HATPase_c"/>
    <property type="match status" value="1"/>
</dbReference>
<dbReference type="Proteomes" id="UP000075615">
    <property type="component" value="Unassembled WGS sequence"/>
</dbReference>
<reference evidence="10 11" key="1">
    <citation type="submission" date="2016-01" db="EMBL/GenBank/DDBJ databases">
        <title>Genome sequencing of Roseivirga echinicomitans KMM 6058.</title>
        <authorList>
            <person name="Selvaratnam C."/>
            <person name="Thevarajoo S."/>
            <person name="Goh K.M."/>
            <person name="Ee R."/>
            <person name="Chan K.-G."/>
            <person name="Chong C.S."/>
        </authorList>
    </citation>
    <scope>NUCLEOTIDE SEQUENCE [LARGE SCALE GENOMIC DNA]</scope>
    <source>
        <strain evidence="10 11">KMM 6058</strain>
    </source>
</reference>
<dbReference type="STRING" id="296218.AWN68_15605"/>
<dbReference type="Pfam" id="PF02518">
    <property type="entry name" value="HATPase_c"/>
    <property type="match status" value="1"/>
</dbReference>
<dbReference type="PANTHER" id="PTHR43304:SF1">
    <property type="entry name" value="PAC DOMAIN-CONTAINING PROTEIN"/>
    <property type="match status" value="1"/>
</dbReference>
<dbReference type="EC" id="2.7.13.3" evidence="2"/>
<dbReference type="SMART" id="SM00086">
    <property type="entry name" value="PAC"/>
    <property type="match status" value="3"/>
</dbReference>
<dbReference type="InterPro" id="IPR000014">
    <property type="entry name" value="PAS"/>
</dbReference>
<dbReference type="CDD" id="cd00082">
    <property type="entry name" value="HisKA"/>
    <property type="match status" value="1"/>
</dbReference>
<evidence type="ECO:0000256" key="1">
    <source>
        <dbReference type="ARBA" id="ARBA00000085"/>
    </source>
</evidence>
<comment type="catalytic activity">
    <reaction evidence="1">
        <text>ATP + protein L-histidine = ADP + protein N-phospho-L-histidine.</text>
        <dbReference type="EC" id="2.7.13.3"/>
    </reaction>
</comment>
<dbReference type="InterPro" id="IPR003594">
    <property type="entry name" value="HATPase_dom"/>
</dbReference>
<comment type="caution">
    <text evidence="10">The sequence shown here is derived from an EMBL/GenBank/DDBJ whole genome shotgun (WGS) entry which is preliminary data.</text>
</comment>
<dbReference type="PANTHER" id="PTHR43304">
    <property type="entry name" value="PHYTOCHROME-LIKE PROTEIN CPH1"/>
    <property type="match status" value="1"/>
</dbReference>
<dbReference type="Gene3D" id="3.30.565.10">
    <property type="entry name" value="Histidine kinase-like ATPase, C-terminal domain"/>
    <property type="match status" value="1"/>
</dbReference>
<dbReference type="PRINTS" id="PR00344">
    <property type="entry name" value="BCTRLSENSOR"/>
</dbReference>
<dbReference type="PROSITE" id="PS50112">
    <property type="entry name" value="PAS"/>
    <property type="match status" value="2"/>
</dbReference>
<dbReference type="GO" id="GO:0000155">
    <property type="term" value="F:phosphorelay sensor kinase activity"/>
    <property type="evidence" value="ECO:0007669"/>
    <property type="project" value="InterPro"/>
</dbReference>
<evidence type="ECO:0000256" key="2">
    <source>
        <dbReference type="ARBA" id="ARBA00012438"/>
    </source>
</evidence>
<dbReference type="InterPro" id="IPR000700">
    <property type="entry name" value="PAS-assoc_C"/>
</dbReference>
<accession>A0A150XUA1</accession>
<evidence type="ECO:0000256" key="4">
    <source>
        <dbReference type="ARBA" id="ARBA00022679"/>
    </source>
</evidence>
<dbReference type="SMART" id="SM00388">
    <property type="entry name" value="HisKA"/>
    <property type="match status" value="1"/>
</dbReference>
<dbReference type="NCBIfam" id="TIGR00229">
    <property type="entry name" value="sensory_box"/>
    <property type="match status" value="3"/>
</dbReference>